<comment type="cofactor">
    <cofactor evidence="1">
        <name>Mg(2+)</name>
        <dbReference type="ChEBI" id="CHEBI:18420"/>
    </cofactor>
</comment>
<dbReference type="PANTHER" id="PTHR46193:SF18">
    <property type="entry name" value="HEXITOL PHOSPHATASE B"/>
    <property type="match status" value="1"/>
</dbReference>
<dbReference type="AlphaFoldDB" id="A0A1W1ZK19"/>
<keyword evidence="7" id="KW-1185">Reference proteome</keyword>
<dbReference type="InterPro" id="IPR006439">
    <property type="entry name" value="HAD-SF_hydro_IA"/>
</dbReference>
<evidence type="ECO:0000313" key="7">
    <source>
        <dbReference type="Proteomes" id="UP000192756"/>
    </source>
</evidence>
<evidence type="ECO:0000256" key="1">
    <source>
        <dbReference type="ARBA" id="ARBA00001946"/>
    </source>
</evidence>
<dbReference type="NCBIfam" id="TIGR01509">
    <property type="entry name" value="HAD-SF-IA-v3"/>
    <property type="match status" value="1"/>
</dbReference>
<evidence type="ECO:0000256" key="2">
    <source>
        <dbReference type="ARBA" id="ARBA00006171"/>
    </source>
</evidence>
<dbReference type="CDD" id="cd07505">
    <property type="entry name" value="HAD_BPGM-like"/>
    <property type="match status" value="1"/>
</dbReference>
<dbReference type="GO" id="GO:0003824">
    <property type="term" value="F:catalytic activity"/>
    <property type="evidence" value="ECO:0007669"/>
    <property type="project" value="UniProtKB-ARBA"/>
</dbReference>
<dbReference type="SUPFAM" id="SSF56784">
    <property type="entry name" value="HAD-like"/>
    <property type="match status" value="1"/>
</dbReference>
<dbReference type="OrthoDB" id="9797743at2"/>
<name>A0A1W1ZK19_9SPHI</name>
<dbReference type="InterPro" id="IPR023214">
    <property type="entry name" value="HAD_sf"/>
</dbReference>
<evidence type="ECO:0000256" key="4">
    <source>
        <dbReference type="ARBA" id="ARBA00022842"/>
    </source>
</evidence>
<dbReference type="InterPro" id="IPR023198">
    <property type="entry name" value="PGP-like_dom2"/>
</dbReference>
<evidence type="ECO:0000256" key="5">
    <source>
        <dbReference type="ARBA" id="ARBA00023277"/>
    </source>
</evidence>
<dbReference type="Gene3D" id="3.40.50.1000">
    <property type="entry name" value="HAD superfamily/HAD-like"/>
    <property type="match status" value="1"/>
</dbReference>
<dbReference type="GO" id="GO:0046872">
    <property type="term" value="F:metal ion binding"/>
    <property type="evidence" value="ECO:0007669"/>
    <property type="project" value="UniProtKB-KW"/>
</dbReference>
<dbReference type="PANTHER" id="PTHR46193">
    <property type="entry name" value="6-PHOSPHOGLUCONATE PHOSPHATASE"/>
    <property type="match status" value="1"/>
</dbReference>
<proteinExistence type="inferred from homology"/>
<accession>A0A1W1ZK19</accession>
<dbReference type="SFLD" id="SFLDG01135">
    <property type="entry name" value="C1.5.6:_HAD__Beta-PGM__Phospha"/>
    <property type="match status" value="1"/>
</dbReference>
<dbReference type="SFLD" id="SFLDG01129">
    <property type="entry name" value="C1.5:_HAD__Beta-PGM__Phosphata"/>
    <property type="match status" value="1"/>
</dbReference>
<protein>
    <submittedName>
        <fullName evidence="6">Haloacid dehalogenase superfamily, subfamily IA, variant 3 with third motif having DD or ED</fullName>
    </submittedName>
</protein>
<comment type="similarity">
    <text evidence="2">Belongs to the HAD-like hydrolase superfamily. CbbY/CbbZ/Gph/YieH family.</text>
</comment>
<keyword evidence="4" id="KW-0460">Magnesium</keyword>
<keyword evidence="5" id="KW-0119">Carbohydrate metabolism</keyword>
<reference evidence="7" key="1">
    <citation type="submission" date="2017-04" db="EMBL/GenBank/DDBJ databases">
        <authorList>
            <person name="Varghese N."/>
            <person name="Submissions S."/>
        </authorList>
    </citation>
    <scope>NUCLEOTIDE SEQUENCE [LARGE SCALE GENOMIC DNA]</scope>
    <source>
        <strain evidence="7">DSM 12126</strain>
    </source>
</reference>
<dbReference type="Proteomes" id="UP000192756">
    <property type="component" value="Unassembled WGS sequence"/>
</dbReference>
<dbReference type="RefSeq" id="WP_084237068.1">
    <property type="nucleotide sequence ID" value="NZ_FWXT01000001.1"/>
</dbReference>
<sequence>MNKQVAVIFDMDGVICHTNPYHSLAFRDFFSTRNLNPTDEEFAQHMFGKSNSYILSHFLKRPITGNELLKMEEEKESLFRKIYEPHIEPIAGFVAFANDLKNNGVKLGVATSAPYANLDLILGKINIREMLGSIMASEDVKKHKPDPEVYISSAANLNVQAQQCLVFEDSFSGISAALNAGMQVVGVLSSHTRDELPPCHLYINDYTELSYDNISHLFK</sequence>
<dbReference type="SFLD" id="SFLDS00003">
    <property type="entry name" value="Haloacid_Dehalogenase"/>
    <property type="match status" value="1"/>
</dbReference>
<dbReference type="Pfam" id="PF13419">
    <property type="entry name" value="HAD_2"/>
    <property type="match status" value="1"/>
</dbReference>
<dbReference type="InterPro" id="IPR036412">
    <property type="entry name" value="HAD-like_sf"/>
</dbReference>
<dbReference type="Gene3D" id="1.10.150.240">
    <property type="entry name" value="Putative phosphatase, domain 2"/>
    <property type="match status" value="1"/>
</dbReference>
<dbReference type="InterPro" id="IPR051600">
    <property type="entry name" value="Beta-PGM-like"/>
</dbReference>
<gene>
    <name evidence="6" type="ORF">SAMN04488524_0762</name>
</gene>
<dbReference type="EMBL" id="FWXT01000001">
    <property type="protein sequence ID" value="SMC48391.1"/>
    <property type="molecule type" value="Genomic_DNA"/>
</dbReference>
<evidence type="ECO:0000313" key="6">
    <source>
        <dbReference type="EMBL" id="SMC48391.1"/>
    </source>
</evidence>
<organism evidence="6 7">
    <name type="scientific">Pedobacter africanus</name>
    <dbReference type="NCBI Taxonomy" id="151894"/>
    <lineage>
        <taxon>Bacteria</taxon>
        <taxon>Pseudomonadati</taxon>
        <taxon>Bacteroidota</taxon>
        <taxon>Sphingobacteriia</taxon>
        <taxon>Sphingobacteriales</taxon>
        <taxon>Sphingobacteriaceae</taxon>
        <taxon>Pedobacter</taxon>
    </lineage>
</organism>
<dbReference type="InterPro" id="IPR041492">
    <property type="entry name" value="HAD_2"/>
</dbReference>
<dbReference type="STRING" id="151894.SAMN04488524_0762"/>
<keyword evidence="3" id="KW-0479">Metal-binding</keyword>
<evidence type="ECO:0000256" key="3">
    <source>
        <dbReference type="ARBA" id="ARBA00022723"/>
    </source>
</evidence>